<name>A0AAV3ADL2_PYXAD</name>
<comment type="caution">
    <text evidence="1">The sequence shown here is derived from an EMBL/GenBank/DDBJ whole genome shotgun (WGS) entry which is preliminary data.</text>
</comment>
<proteinExistence type="predicted"/>
<accession>A0AAV3ADL2</accession>
<gene>
    <name evidence="1" type="ORF">GDO54_015744</name>
</gene>
<dbReference type="Proteomes" id="UP001181693">
    <property type="component" value="Unassembled WGS sequence"/>
</dbReference>
<dbReference type="AlphaFoldDB" id="A0AAV3ADL2"/>
<protein>
    <submittedName>
        <fullName evidence="1">Uncharacterized protein</fullName>
    </submittedName>
</protein>
<reference evidence="1" key="1">
    <citation type="thesis" date="2020" institute="ProQuest LLC" country="789 East Eisenhower Parkway, Ann Arbor, MI, USA">
        <title>Comparative Genomics and Chromosome Evolution.</title>
        <authorList>
            <person name="Mudd A.B."/>
        </authorList>
    </citation>
    <scope>NUCLEOTIDE SEQUENCE</scope>
    <source>
        <strain evidence="1">1538</strain>
        <tissue evidence="1">Blood</tissue>
    </source>
</reference>
<evidence type="ECO:0000313" key="1">
    <source>
        <dbReference type="EMBL" id="DBA20003.1"/>
    </source>
</evidence>
<sequence length="88" mass="10252">MSNNLGKLKGSNQIHVATLKYIFSGLPFPSFHITLTRHLFSFCLQKYDLIILCELLHFSYITGNRFFFLANANMSMFKASERFIHIVF</sequence>
<dbReference type="EMBL" id="DYDO01000008">
    <property type="protein sequence ID" value="DBA20003.1"/>
    <property type="molecule type" value="Genomic_DNA"/>
</dbReference>
<keyword evidence="2" id="KW-1185">Reference proteome</keyword>
<organism evidence="1 2">
    <name type="scientific">Pyxicephalus adspersus</name>
    <name type="common">African bullfrog</name>
    <dbReference type="NCBI Taxonomy" id="30357"/>
    <lineage>
        <taxon>Eukaryota</taxon>
        <taxon>Metazoa</taxon>
        <taxon>Chordata</taxon>
        <taxon>Craniata</taxon>
        <taxon>Vertebrata</taxon>
        <taxon>Euteleostomi</taxon>
        <taxon>Amphibia</taxon>
        <taxon>Batrachia</taxon>
        <taxon>Anura</taxon>
        <taxon>Neobatrachia</taxon>
        <taxon>Ranoidea</taxon>
        <taxon>Pyxicephalidae</taxon>
        <taxon>Pyxicephalinae</taxon>
        <taxon>Pyxicephalus</taxon>
    </lineage>
</organism>
<evidence type="ECO:0000313" key="2">
    <source>
        <dbReference type="Proteomes" id="UP001181693"/>
    </source>
</evidence>